<feature type="binding site" evidence="8">
    <location>
        <position position="15"/>
    </location>
    <ligand>
        <name>ATP</name>
        <dbReference type="ChEBI" id="CHEBI:30616"/>
    </ligand>
</feature>
<keyword evidence="1 8" id="KW-0963">Cytoplasm</keyword>
<gene>
    <name evidence="8 10" type="primary">proB</name>
    <name evidence="10" type="ORF">AALT52_09580</name>
</gene>
<feature type="binding site" evidence="8">
    <location>
        <position position="158"/>
    </location>
    <ligand>
        <name>substrate</name>
    </ligand>
</feature>
<dbReference type="SUPFAM" id="SSF53633">
    <property type="entry name" value="Carbamate kinase-like"/>
    <property type="match status" value="1"/>
</dbReference>
<feature type="domain" description="Aspartate/glutamate/uridylate kinase" evidence="9">
    <location>
        <begin position="11"/>
        <end position="237"/>
    </location>
</feature>
<comment type="pathway">
    <text evidence="8">Amino-acid biosynthesis; L-proline biosynthesis; L-glutamate 5-semialdehyde from L-glutamate: step 1/2.</text>
</comment>
<dbReference type="RefSeq" id="WP_369943172.1">
    <property type="nucleotide sequence ID" value="NZ_JBCLUF010000045.1"/>
</dbReference>
<comment type="caution">
    <text evidence="10">The sequence shown here is derived from an EMBL/GenBank/DDBJ whole genome shotgun (WGS) entry which is preliminary data.</text>
</comment>
<dbReference type="EMBL" id="JBCLUF010000045">
    <property type="protein sequence ID" value="MEY8663112.1"/>
    <property type="molecule type" value="Genomic_DNA"/>
</dbReference>
<evidence type="ECO:0000256" key="2">
    <source>
        <dbReference type="ARBA" id="ARBA00022605"/>
    </source>
</evidence>
<keyword evidence="3 8" id="KW-0641">Proline biosynthesis</keyword>
<accession>A0ABV4DRL6</accession>
<dbReference type="InterPro" id="IPR011529">
    <property type="entry name" value="Glu_5kinase"/>
</dbReference>
<dbReference type="GO" id="GO:0004349">
    <property type="term" value="F:glutamate 5-kinase activity"/>
    <property type="evidence" value="ECO:0007669"/>
    <property type="project" value="UniProtKB-EC"/>
</dbReference>
<comment type="similarity">
    <text evidence="8">Belongs to the glutamate 5-kinase family.</text>
</comment>
<evidence type="ECO:0000313" key="11">
    <source>
        <dbReference type="Proteomes" id="UP001565236"/>
    </source>
</evidence>
<feature type="binding site" evidence="8">
    <location>
        <begin position="178"/>
        <end position="179"/>
    </location>
    <ligand>
        <name>ATP</name>
        <dbReference type="ChEBI" id="CHEBI:30616"/>
    </ligand>
</feature>
<dbReference type="InterPro" id="IPR041739">
    <property type="entry name" value="G5K_ProB"/>
</dbReference>
<evidence type="ECO:0000256" key="4">
    <source>
        <dbReference type="ARBA" id="ARBA00022679"/>
    </source>
</evidence>
<evidence type="ECO:0000259" key="9">
    <source>
        <dbReference type="Pfam" id="PF00696"/>
    </source>
</evidence>
<evidence type="ECO:0000256" key="6">
    <source>
        <dbReference type="ARBA" id="ARBA00022777"/>
    </source>
</evidence>
<reference evidence="10 11" key="1">
    <citation type="submission" date="2024-03" db="EMBL/GenBank/DDBJ databases">
        <title>Mouse gut bacterial collection (mGBC) of GemPharmatech.</title>
        <authorList>
            <person name="He Y."/>
            <person name="Dong L."/>
            <person name="Wu D."/>
            <person name="Gao X."/>
            <person name="Lin Z."/>
        </authorList>
    </citation>
    <scope>NUCLEOTIDE SEQUENCE [LARGE SCALE GENOMIC DNA]</scope>
    <source>
        <strain evidence="10 11">15-30</strain>
    </source>
</reference>
<keyword evidence="2 8" id="KW-0028">Amino-acid biosynthesis</keyword>
<proteinExistence type="inferred from homology"/>
<dbReference type="InterPro" id="IPR001048">
    <property type="entry name" value="Asp/Glu/Uridylate_kinase"/>
</dbReference>
<name>A0ABV4DRL6_9LACO</name>
<protein>
    <recommendedName>
        <fullName evidence="8">Glutamate 5-kinase</fullName>
        <ecNumber evidence="8">2.7.2.11</ecNumber>
    </recommendedName>
    <alternativeName>
        <fullName evidence="8">Gamma-glutamyl kinase</fullName>
        <shortName evidence="8">GK</shortName>
    </alternativeName>
</protein>
<evidence type="ECO:0000256" key="8">
    <source>
        <dbReference type="HAMAP-Rule" id="MF_00456"/>
    </source>
</evidence>
<dbReference type="InterPro" id="IPR001057">
    <property type="entry name" value="Glu/AcGlu_kinase"/>
</dbReference>
<keyword evidence="6 8" id="KW-0418">Kinase</keyword>
<dbReference type="EC" id="2.7.2.11" evidence="8"/>
<feature type="binding site" evidence="8">
    <location>
        <position position="142"/>
    </location>
    <ligand>
        <name>substrate</name>
    </ligand>
</feature>
<keyword evidence="5 8" id="KW-0547">Nucleotide-binding</keyword>
<feature type="binding site" evidence="8">
    <location>
        <position position="55"/>
    </location>
    <ligand>
        <name>substrate</name>
    </ligand>
</feature>
<keyword evidence="11" id="KW-1185">Reference proteome</keyword>
<comment type="catalytic activity">
    <reaction evidence="8">
        <text>L-glutamate + ATP = L-glutamyl 5-phosphate + ADP</text>
        <dbReference type="Rhea" id="RHEA:14877"/>
        <dbReference type="ChEBI" id="CHEBI:29985"/>
        <dbReference type="ChEBI" id="CHEBI:30616"/>
        <dbReference type="ChEBI" id="CHEBI:58274"/>
        <dbReference type="ChEBI" id="CHEBI:456216"/>
        <dbReference type="EC" id="2.7.2.11"/>
    </reaction>
</comment>
<organism evidence="10 11">
    <name type="scientific">Ligilactobacillus faecis</name>
    <dbReference type="NCBI Taxonomy" id="762833"/>
    <lineage>
        <taxon>Bacteria</taxon>
        <taxon>Bacillati</taxon>
        <taxon>Bacillota</taxon>
        <taxon>Bacilli</taxon>
        <taxon>Lactobacillales</taxon>
        <taxon>Lactobacillaceae</taxon>
        <taxon>Ligilactobacillus</taxon>
    </lineage>
</organism>
<evidence type="ECO:0000256" key="5">
    <source>
        <dbReference type="ARBA" id="ARBA00022741"/>
    </source>
</evidence>
<dbReference type="PANTHER" id="PTHR43654:SF1">
    <property type="entry name" value="ISOPENTENYL PHOSPHATE KINASE"/>
    <property type="match status" value="1"/>
</dbReference>
<dbReference type="InterPro" id="IPR005715">
    <property type="entry name" value="Glu_5kinase/COase_Synthase"/>
</dbReference>
<dbReference type="Proteomes" id="UP001565236">
    <property type="component" value="Unassembled WGS sequence"/>
</dbReference>
<dbReference type="Gene3D" id="3.40.1160.10">
    <property type="entry name" value="Acetylglutamate kinase-like"/>
    <property type="match status" value="1"/>
</dbReference>
<sequence>MVSKRQFKAERIVVKVGTSTLVHENGKLNLKALDQLCYTLTGLVNEGREVVLVSSGAIGVGMGRVGLHERPQAISAQQALAAIGQSGLMALYQQRFTLYGQRIAQVLLTHDVLAYPTSRQNTLNSLERLLQWGVIPIVNENDVVAVDELDHKTKFGDNDQLSASVASLVDAELLIMLSDIDGFYDKNPRKFTDAKLYQRIRAIDEKILEAGGGQGTKFGTGGMATKLKAAQRMLAEDRMMLLANGKEPMIIDELLAGEPLGTLFAK</sequence>
<dbReference type="NCBIfam" id="TIGR01027">
    <property type="entry name" value="proB"/>
    <property type="match status" value="1"/>
</dbReference>
<dbReference type="PANTHER" id="PTHR43654">
    <property type="entry name" value="GLUTAMATE 5-KINASE"/>
    <property type="match status" value="1"/>
</dbReference>
<evidence type="ECO:0000256" key="7">
    <source>
        <dbReference type="ARBA" id="ARBA00022840"/>
    </source>
</evidence>
<dbReference type="Pfam" id="PF00696">
    <property type="entry name" value="AA_kinase"/>
    <property type="match status" value="1"/>
</dbReference>
<keyword evidence="4 8" id="KW-0808">Transferase</keyword>
<dbReference type="InterPro" id="IPR019797">
    <property type="entry name" value="Glutamate_5-kinase_CS"/>
</dbReference>
<dbReference type="PRINTS" id="PR00474">
    <property type="entry name" value="GLU5KINASE"/>
</dbReference>
<comment type="function">
    <text evidence="8">Catalyzes the transfer of a phosphate group to glutamate to form L-glutamate 5-phosphate.</text>
</comment>
<comment type="subcellular location">
    <subcellularLocation>
        <location evidence="8">Cytoplasm</location>
    </subcellularLocation>
</comment>
<dbReference type="InterPro" id="IPR036393">
    <property type="entry name" value="AceGlu_kinase-like_sf"/>
</dbReference>
<keyword evidence="7 8" id="KW-0067">ATP-binding</keyword>
<feature type="binding site" evidence="8">
    <location>
        <begin position="220"/>
        <end position="226"/>
    </location>
    <ligand>
        <name>ATP</name>
        <dbReference type="ChEBI" id="CHEBI:30616"/>
    </ligand>
</feature>
<evidence type="ECO:0000256" key="1">
    <source>
        <dbReference type="ARBA" id="ARBA00022490"/>
    </source>
</evidence>
<dbReference type="HAMAP" id="MF_00456">
    <property type="entry name" value="ProB"/>
    <property type="match status" value="1"/>
</dbReference>
<evidence type="ECO:0000313" key="10">
    <source>
        <dbReference type="EMBL" id="MEY8663112.1"/>
    </source>
</evidence>
<evidence type="ECO:0000256" key="3">
    <source>
        <dbReference type="ARBA" id="ARBA00022650"/>
    </source>
</evidence>
<dbReference type="PROSITE" id="PS00902">
    <property type="entry name" value="GLUTAMATE_5_KINASE"/>
    <property type="match status" value="1"/>
</dbReference>
<dbReference type="CDD" id="cd04242">
    <property type="entry name" value="AAK_G5K_ProB"/>
    <property type="match status" value="1"/>
</dbReference>
<dbReference type="PIRSF" id="PIRSF000729">
    <property type="entry name" value="GK"/>
    <property type="match status" value="1"/>
</dbReference>